<dbReference type="GO" id="GO:0008270">
    <property type="term" value="F:zinc ion binding"/>
    <property type="evidence" value="ECO:0007669"/>
    <property type="project" value="UniProtKB-UniRule"/>
</dbReference>
<reference evidence="4 5" key="1">
    <citation type="submission" date="2019-01" db="EMBL/GenBank/DDBJ databases">
        <authorList>
            <person name="Chen W.-M."/>
        </authorList>
    </citation>
    <scope>NUCLEOTIDE SEQUENCE [LARGE SCALE GENOMIC DNA]</scope>
    <source>
        <strain evidence="4 5">KYPC3</strain>
    </source>
</reference>
<keyword evidence="1 3" id="KW-0479">Metal-binding</keyword>
<dbReference type="GO" id="GO:0006355">
    <property type="term" value="P:regulation of DNA-templated transcription"/>
    <property type="evidence" value="ECO:0007669"/>
    <property type="project" value="InterPro"/>
</dbReference>
<comment type="caution">
    <text evidence="4">The sequence shown here is derived from an EMBL/GenBank/DDBJ whole genome shotgun (WGS) entry which is preliminary data.</text>
</comment>
<dbReference type="AlphaFoldDB" id="A0A437QFB6"/>
<dbReference type="SUPFAM" id="SSF57716">
    <property type="entry name" value="Glucocorticoid receptor-like (DNA-binding domain)"/>
    <property type="match status" value="1"/>
</dbReference>
<dbReference type="Gene3D" id="3.30.50.10">
    <property type="entry name" value="Erythroid Transcription Factor GATA-1, subunit A"/>
    <property type="match status" value="1"/>
</dbReference>
<keyword evidence="5" id="KW-1185">Reference proteome</keyword>
<organism evidence="4 5">
    <name type="scientific">Rheinheimera riviphila</name>
    <dbReference type="NCBI Taxonomy" id="1834037"/>
    <lineage>
        <taxon>Bacteria</taxon>
        <taxon>Pseudomonadati</taxon>
        <taxon>Pseudomonadota</taxon>
        <taxon>Gammaproteobacteria</taxon>
        <taxon>Chromatiales</taxon>
        <taxon>Chromatiaceae</taxon>
        <taxon>Rheinheimera</taxon>
    </lineage>
</organism>
<evidence type="ECO:0000256" key="1">
    <source>
        <dbReference type="ARBA" id="ARBA00022723"/>
    </source>
</evidence>
<dbReference type="OrthoDB" id="9809663at2"/>
<dbReference type="PANTHER" id="PTHR36150">
    <property type="entry name" value="DNA GYRASE INHIBITOR YACG"/>
    <property type="match status" value="1"/>
</dbReference>
<dbReference type="InterPro" id="IPR005584">
    <property type="entry name" value="DNA_gyrase_inhibitor_YacG"/>
</dbReference>
<dbReference type="RefSeq" id="WP_127700779.1">
    <property type="nucleotide sequence ID" value="NZ_SACS01000027.1"/>
</dbReference>
<comment type="similarity">
    <text evidence="3">Belongs to the DNA gyrase inhibitor YacG family.</text>
</comment>
<protein>
    <recommendedName>
        <fullName evidence="3">DNA gyrase inhibitor YacG</fullName>
    </recommendedName>
</protein>
<evidence type="ECO:0000256" key="3">
    <source>
        <dbReference type="HAMAP-Rule" id="MF_00649"/>
    </source>
</evidence>
<dbReference type="InterPro" id="IPR013088">
    <property type="entry name" value="Znf_NHR/GATA"/>
</dbReference>
<proteinExistence type="inferred from homology"/>
<dbReference type="NCBIfam" id="NF001638">
    <property type="entry name" value="PRK00418.1"/>
    <property type="match status" value="1"/>
</dbReference>
<comment type="subunit">
    <text evidence="3">Interacts with GyrB.</text>
</comment>
<feature type="binding site" evidence="3">
    <location>
        <position position="31"/>
    </location>
    <ligand>
        <name>Zn(2+)</name>
        <dbReference type="ChEBI" id="CHEBI:29105"/>
    </ligand>
</feature>
<comment type="function">
    <text evidence="3">Inhibits all the catalytic activities of DNA gyrase by preventing its interaction with DNA. Acts by binding directly to the C-terminal domain of GyrB, which probably disrupts DNA binding by the gyrase.</text>
</comment>
<dbReference type="Pfam" id="PF03884">
    <property type="entry name" value="YacG"/>
    <property type="match status" value="1"/>
</dbReference>
<dbReference type="HAMAP" id="MF_00649">
    <property type="entry name" value="DNA_gyrase_inhibitor_YacG"/>
    <property type="match status" value="1"/>
</dbReference>
<evidence type="ECO:0000313" key="5">
    <source>
        <dbReference type="Proteomes" id="UP000283077"/>
    </source>
</evidence>
<gene>
    <name evidence="3 4" type="primary">yacG</name>
    <name evidence="4" type="ORF">EOE67_18330</name>
</gene>
<feature type="binding site" evidence="3">
    <location>
        <position position="27"/>
    </location>
    <ligand>
        <name>Zn(2+)</name>
        <dbReference type="ChEBI" id="CHEBI:29105"/>
    </ligand>
</feature>
<evidence type="ECO:0000313" key="4">
    <source>
        <dbReference type="EMBL" id="RVU33113.1"/>
    </source>
</evidence>
<feature type="binding site" evidence="3">
    <location>
        <position position="8"/>
    </location>
    <ligand>
        <name>Zn(2+)</name>
        <dbReference type="ChEBI" id="CHEBI:29105"/>
    </ligand>
</feature>
<dbReference type="GO" id="GO:0008657">
    <property type="term" value="F:DNA topoisomerase type II (double strand cut, ATP-hydrolyzing) inhibitor activity"/>
    <property type="evidence" value="ECO:0007669"/>
    <property type="project" value="UniProtKB-UniRule"/>
</dbReference>
<dbReference type="Proteomes" id="UP000283077">
    <property type="component" value="Unassembled WGS sequence"/>
</dbReference>
<dbReference type="EMBL" id="SACS01000027">
    <property type="protein sequence ID" value="RVU33113.1"/>
    <property type="molecule type" value="Genomic_DNA"/>
</dbReference>
<sequence>MSQITVKCPTCQTTVIWGPDAAFRPFCSDRCRLIDLGEWASDSRRIPDTSPIEAGLGDVDLLALDDALMAQENGFFKD</sequence>
<comment type="cofactor">
    <cofactor evidence="3">
        <name>Zn(2+)</name>
        <dbReference type="ChEBI" id="CHEBI:29105"/>
    </cofactor>
    <text evidence="3">Binds 1 zinc ion.</text>
</comment>
<accession>A0A437QFB6</accession>
<evidence type="ECO:0000256" key="2">
    <source>
        <dbReference type="ARBA" id="ARBA00022833"/>
    </source>
</evidence>
<keyword evidence="2 3" id="KW-0862">Zinc</keyword>
<name>A0A437QFB6_9GAMM</name>
<dbReference type="PANTHER" id="PTHR36150:SF1">
    <property type="entry name" value="DNA GYRASE INHIBITOR YACG"/>
    <property type="match status" value="1"/>
</dbReference>
<feature type="binding site" evidence="3">
    <location>
        <position position="11"/>
    </location>
    <ligand>
        <name>Zn(2+)</name>
        <dbReference type="ChEBI" id="CHEBI:29105"/>
    </ligand>
</feature>